<dbReference type="PANTHER" id="PTHR46072:SF11">
    <property type="entry name" value="AMIDASE-RELATED"/>
    <property type="match status" value="1"/>
</dbReference>
<dbReference type="InterPro" id="IPR036928">
    <property type="entry name" value="AS_sf"/>
</dbReference>
<dbReference type="RefSeq" id="WP_220231249.1">
    <property type="nucleotide sequence ID" value="NZ_JAICBX010000006.1"/>
</dbReference>
<name>A0AAE2ZTF8_9HYPH</name>
<dbReference type="Pfam" id="PF01425">
    <property type="entry name" value="Amidase"/>
    <property type="match status" value="1"/>
</dbReference>
<dbReference type="PANTHER" id="PTHR46072">
    <property type="entry name" value="AMIDASE-RELATED-RELATED"/>
    <property type="match status" value="1"/>
</dbReference>
<sequence>MTDRPLWQLSACELSERIASGGVSVAKAVQACVDRMHDRNPEINAVVDDLSDEALAQAVEYDRILRESGPIGSLHGVPVTVKENVDQKGKATPNGVTAFKDIIAPEDSPIVRSFRKAGAIIIGRTNTPEFSMRATTSNELHGRTFNPWNDWATSGGSSGGASSAVMSGMGPLSHGNDIAGSLRFPPAATGAVSVKPGLGRTPAYNPSATAERGMLAQIMSVQGVIARETRDVRLAMKSLIRYDPHDPWMVPMPFEGEKPDGKVKVAFTKNTYEFPLHPAVEKALDTARQALVDAGYDVTDAEPPAVDVIGREMGSALFGEMKILLGDDILKYGSETICEIFQNCYEYFKPYNETELIQAMAKRSHHIRQWLLFLNEYPLVLTPFLHQPTLEWDRDAQGIDGVVDMLGSAYYVGSMNYMGLPAGNVSANYNDGLPVGVQIVGRRFREDMILDACEAIESRVGIMAEKLFERG</sequence>
<keyword evidence="4" id="KW-1185">Reference proteome</keyword>
<dbReference type="SUPFAM" id="SSF75304">
    <property type="entry name" value="Amidase signature (AS) enzymes"/>
    <property type="match status" value="1"/>
</dbReference>
<evidence type="ECO:0000313" key="3">
    <source>
        <dbReference type="EMBL" id="MBW8640530.1"/>
    </source>
</evidence>
<keyword evidence="1" id="KW-0378">Hydrolase</keyword>
<gene>
    <name evidence="3" type="ORF">K1W69_25280</name>
</gene>
<dbReference type="Proteomes" id="UP001196509">
    <property type="component" value="Unassembled WGS sequence"/>
</dbReference>
<evidence type="ECO:0000256" key="1">
    <source>
        <dbReference type="ARBA" id="ARBA00022801"/>
    </source>
</evidence>
<dbReference type="NCBIfam" id="NF005687">
    <property type="entry name" value="PRK07487.1"/>
    <property type="match status" value="1"/>
</dbReference>
<accession>A0AAE2ZTF8</accession>
<comment type="caution">
    <text evidence="3">The sequence shown here is derived from an EMBL/GenBank/DDBJ whole genome shotgun (WGS) entry which is preliminary data.</text>
</comment>
<dbReference type="AlphaFoldDB" id="A0AAE2ZTF8"/>
<evidence type="ECO:0000313" key="4">
    <source>
        <dbReference type="Proteomes" id="UP001196509"/>
    </source>
</evidence>
<dbReference type="GO" id="GO:0016787">
    <property type="term" value="F:hydrolase activity"/>
    <property type="evidence" value="ECO:0007669"/>
    <property type="project" value="UniProtKB-KW"/>
</dbReference>
<organism evidence="3 4">
    <name type="scientific">Flavimaribacter sediminis</name>
    <dbReference type="NCBI Taxonomy" id="2865987"/>
    <lineage>
        <taxon>Bacteria</taxon>
        <taxon>Pseudomonadati</taxon>
        <taxon>Pseudomonadota</taxon>
        <taxon>Alphaproteobacteria</taxon>
        <taxon>Hyphomicrobiales</taxon>
        <taxon>Rhizobiaceae</taxon>
        <taxon>Flavimaribacter</taxon>
    </lineage>
</organism>
<protein>
    <submittedName>
        <fullName evidence="3">Amidase</fullName>
    </submittedName>
</protein>
<feature type="domain" description="Amidase" evidence="2">
    <location>
        <begin position="28"/>
        <end position="450"/>
    </location>
</feature>
<dbReference type="EMBL" id="JAICBX010000006">
    <property type="protein sequence ID" value="MBW8640530.1"/>
    <property type="molecule type" value="Genomic_DNA"/>
</dbReference>
<dbReference type="Gene3D" id="3.90.1300.10">
    <property type="entry name" value="Amidase signature (AS) domain"/>
    <property type="match status" value="1"/>
</dbReference>
<reference evidence="3" key="1">
    <citation type="submission" date="2021-08" db="EMBL/GenBank/DDBJ databases">
        <title>Hoeflea bacterium WL0058 sp. nov., isolated from the sediment.</title>
        <authorList>
            <person name="Wang L."/>
            <person name="Zhang D."/>
        </authorList>
    </citation>
    <scope>NUCLEOTIDE SEQUENCE</scope>
    <source>
        <strain evidence="3">WL0058</strain>
    </source>
</reference>
<dbReference type="InterPro" id="IPR023631">
    <property type="entry name" value="Amidase_dom"/>
</dbReference>
<proteinExistence type="predicted"/>
<evidence type="ECO:0000259" key="2">
    <source>
        <dbReference type="Pfam" id="PF01425"/>
    </source>
</evidence>